<keyword evidence="3" id="KW-1185">Reference proteome</keyword>
<dbReference type="InterPro" id="IPR050627">
    <property type="entry name" value="Nitroreductase/BluB"/>
</dbReference>
<dbReference type="SUPFAM" id="SSF55469">
    <property type="entry name" value="FMN-dependent nitroreductase-like"/>
    <property type="match status" value="1"/>
</dbReference>
<sequence>MVKNCALSLYISSMKDQSFYSLACRRRSIRKYTDEPISPKDVQLLLASALRAPSSRNRHSPQYIVVEDREMLSKMSVVREKGAAFLREAPIAIVVLGDPSCSAHWFEDAVLAASYIQLQAEDLGLGSCWCQIVDTLTVNGQESAEYIRLLLGIPLQLQVLAIIAIGHKGEDKEPRPESELLWERVHIGAYMDSKEEDHEPA</sequence>
<evidence type="ECO:0000313" key="2">
    <source>
        <dbReference type="EMBL" id="SQH73890.1"/>
    </source>
</evidence>
<dbReference type="Gene3D" id="3.40.109.10">
    <property type="entry name" value="NADH Oxidase"/>
    <property type="match status" value="1"/>
</dbReference>
<dbReference type="EMBL" id="LS483447">
    <property type="protein sequence ID" value="SQH73890.1"/>
    <property type="molecule type" value="Genomic_DNA"/>
</dbReference>
<proteinExistence type="predicted"/>
<dbReference type="GO" id="GO:0008752">
    <property type="term" value="F:FMN reductase [NAD(P)H] activity"/>
    <property type="evidence" value="ECO:0007669"/>
    <property type="project" value="UniProtKB-EC"/>
</dbReference>
<evidence type="ECO:0000313" key="3">
    <source>
        <dbReference type="Proteomes" id="UP000249300"/>
    </source>
</evidence>
<organism evidence="2 3">
    <name type="scientific">Porphyromonas crevioricanis</name>
    <dbReference type="NCBI Taxonomy" id="393921"/>
    <lineage>
        <taxon>Bacteria</taxon>
        <taxon>Pseudomonadati</taxon>
        <taxon>Bacteroidota</taxon>
        <taxon>Bacteroidia</taxon>
        <taxon>Bacteroidales</taxon>
        <taxon>Porphyromonadaceae</taxon>
        <taxon>Porphyromonas</taxon>
    </lineage>
</organism>
<dbReference type="InterPro" id="IPR000415">
    <property type="entry name" value="Nitroreductase-like"/>
</dbReference>
<reference evidence="2 3" key="1">
    <citation type="submission" date="2018-06" db="EMBL/GenBank/DDBJ databases">
        <authorList>
            <consortium name="Pathogen Informatics"/>
            <person name="Doyle S."/>
        </authorList>
    </citation>
    <scope>NUCLEOTIDE SEQUENCE [LARGE SCALE GENOMIC DNA]</scope>
    <source>
        <strain evidence="2 3">NCTC12858</strain>
    </source>
</reference>
<protein>
    <submittedName>
        <fullName evidence="2">FMN reductase [NAD(P)H]</fullName>
        <ecNumber evidence="2">1.5.1.39</ecNumber>
    </submittedName>
</protein>
<feature type="domain" description="Nitroreductase" evidence="1">
    <location>
        <begin position="25"/>
        <end position="167"/>
    </location>
</feature>
<dbReference type="AlphaFoldDB" id="A0A2X4PM15"/>
<keyword evidence="2" id="KW-0560">Oxidoreductase</keyword>
<dbReference type="Proteomes" id="UP000249300">
    <property type="component" value="Chromosome 1"/>
</dbReference>
<dbReference type="Pfam" id="PF00881">
    <property type="entry name" value="Nitroreductase"/>
    <property type="match status" value="1"/>
</dbReference>
<dbReference type="PANTHER" id="PTHR23026:SF117">
    <property type="entry name" value="NITROREDUCTASE"/>
    <property type="match status" value="1"/>
</dbReference>
<dbReference type="KEGG" id="pcre:NCTC12858_01763"/>
<dbReference type="EC" id="1.5.1.39" evidence="2"/>
<dbReference type="CDD" id="cd02151">
    <property type="entry name" value="nitroreductase"/>
    <property type="match status" value="1"/>
</dbReference>
<evidence type="ECO:0000259" key="1">
    <source>
        <dbReference type="Pfam" id="PF00881"/>
    </source>
</evidence>
<gene>
    <name evidence="2" type="primary">nfrA2_2</name>
    <name evidence="2" type="ORF">NCTC12858_01763</name>
</gene>
<name>A0A2X4PM15_9PORP</name>
<dbReference type="InterPro" id="IPR029479">
    <property type="entry name" value="Nitroreductase"/>
</dbReference>
<accession>A0A2X4PM15</accession>
<dbReference type="PANTHER" id="PTHR23026">
    <property type="entry name" value="NADPH NITROREDUCTASE"/>
    <property type="match status" value="1"/>
</dbReference>